<keyword evidence="2" id="KW-1185">Reference proteome</keyword>
<comment type="caution">
    <text evidence="1">The sequence shown here is derived from an EMBL/GenBank/DDBJ whole genome shotgun (WGS) entry which is preliminary data.</text>
</comment>
<sequence length="406" mass="46310">MDFKIIQIEEEKTCTYADRLARYVFKVFDFHTKKFHSLIYLSVVQSLIFRYLFPVNNKQKNNQYSCCKFPPAFAVKMQYVRMEFPGNKNNEDGLWVMVSSVMPESLADWYMSLSTSILTALVHSSRRANDGLKMQILAKAILCFSPPDRTSFQSAVASQPPSLCTKWDRWTWARHASKSCSVMPLVSMSERVSGTLNRDDLPHPLGPVISRCSPGFIVIVRLDTTTSLLGVTMGTSNSDMLPSGLFFTTPVNNTPKSGCNKNICPYRLGQLSCNFGNVLCTFPLVNPFRRYLHLLTSLNTSSIAPTLYSLISLRHRLLKQADFLPWSSIEFARSLLRLENRRRTTVFVRKLRSYVGPTTDKRFVNVSFPPVQNIKTIKRDLFGIRDNPGMDVTEVPYKDFMNHFIA</sequence>
<evidence type="ECO:0000313" key="1">
    <source>
        <dbReference type="EMBL" id="KAE9535089.1"/>
    </source>
</evidence>
<reference evidence="1 2" key="1">
    <citation type="submission" date="2019-08" db="EMBL/GenBank/DDBJ databases">
        <title>The genome of the soybean aphid Biotype 1, its phylome, world population structure and adaptation to the North American continent.</title>
        <authorList>
            <person name="Giordano R."/>
            <person name="Donthu R.K."/>
            <person name="Hernandez A.G."/>
            <person name="Wright C.L."/>
            <person name="Zimin A.V."/>
        </authorList>
    </citation>
    <scope>NUCLEOTIDE SEQUENCE [LARGE SCALE GENOMIC DNA]</scope>
    <source>
        <tissue evidence="1">Whole aphids</tissue>
    </source>
</reference>
<dbReference type="AlphaFoldDB" id="A0A6G0TLR2"/>
<dbReference type="EMBL" id="VYZN01000027">
    <property type="protein sequence ID" value="KAE9535089.1"/>
    <property type="molecule type" value="Genomic_DNA"/>
</dbReference>
<organism evidence="1 2">
    <name type="scientific">Aphis glycines</name>
    <name type="common">Soybean aphid</name>
    <dbReference type="NCBI Taxonomy" id="307491"/>
    <lineage>
        <taxon>Eukaryota</taxon>
        <taxon>Metazoa</taxon>
        <taxon>Ecdysozoa</taxon>
        <taxon>Arthropoda</taxon>
        <taxon>Hexapoda</taxon>
        <taxon>Insecta</taxon>
        <taxon>Pterygota</taxon>
        <taxon>Neoptera</taxon>
        <taxon>Paraneoptera</taxon>
        <taxon>Hemiptera</taxon>
        <taxon>Sternorrhyncha</taxon>
        <taxon>Aphidomorpha</taxon>
        <taxon>Aphidoidea</taxon>
        <taxon>Aphididae</taxon>
        <taxon>Aphidini</taxon>
        <taxon>Aphis</taxon>
        <taxon>Aphis</taxon>
    </lineage>
</organism>
<dbReference type="OrthoDB" id="422637at2759"/>
<name>A0A6G0TLR2_APHGL</name>
<protein>
    <submittedName>
        <fullName evidence="1">Uncharacterized protein</fullName>
    </submittedName>
</protein>
<proteinExistence type="predicted"/>
<evidence type="ECO:0000313" key="2">
    <source>
        <dbReference type="Proteomes" id="UP000475862"/>
    </source>
</evidence>
<accession>A0A6G0TLR2</accession>
<dbReference type="Proteomes" id="UP000475862">
    <property type="component" value="Unassembled WGS sequence"/>
</dbReference>
<gene>
    <name evidence="1" type="ORF">AGLY_008381</name>
</gene>